<comment type="caution">
    <text evidence="1">The sequence shown here is derived from an EMBL/GenBank/DDBJ whole genome shotgun (WGS) entry which is preliminary data.</text>
</comment>
<evidence type="ECO:0000313" key="2">
    <source>
        <dbReference type="Proteomes" id="UP001412067"/>
    </source>
</evidence>
<dbReference type="Proteomes" id="UP001412067">
    <property type="component" value="Unassembled WGS sequence"/>
</dbReference>
<dbReference type="SUPFAM" id="SSF57850">
    <property type="entry name" value="RING/U-box"/>
    <property type="match status" value="1"/>
</dbReference>
<proteinExistence type="predicted"/>
<sequence>MRSLPELYMRDAGEERAVCLDEIVFPALASLGKELSSSHRFYRDCIDKWSVLHGACPLCAYVGFQCHQRKAGKNRENDNGGNGAVNDGSAHNTFAQVPLNGVFPLVPNAVQDPDPRKRPVFECTAMGPAIHSPHISIFKRNFANCCPLAKLSKALRHGECDSPAAISFPPIGVHRF</sequence>
<protein>
    <submittedName>
        <fullName evidence="1">Uncharacterized protein</fullName>
    </submittedName>
</protein>
<dbReference type="Gene3D" id="3.30.40.10">
    <property type="entry name" value="Zinc/RING finger domain, C3HC4 (zinc finger)"/>
    <property type="match status" value="1"/>
</dbReference>
<dbReference type="InterPro" id="IPR013083">
    <property type="entry name" value="Znf_RING/FYVE/PHD"/>
</dbReference>
<name>A0ABR2LR91_9ASPA</name>
<gene>
    <name evidence="1" type="ORF">KSP40_PGU016568</name>
</gene>
<reference evidence="1 2" key="1">
    <citation type="journal article" date="2022" name="Nat. Plants">
        <title>Genomes of leafy and leafless Platanthera orchids illuminate the evolution of mycoheterotrophy.</title>
        <authorList>
            <person name="Li M.H."/>
            <person name="Liu K.W."/>
            <person name="Li Z."/>
            <person name="Lu H.C."/>
            <person name="Ye Q.L."/>
            <person name="Zhang D."/>
            <person name="Wang J.Y."/>
            <person name="Li Y.F."/>
            <person name="Zhong Z.M."/>
            <person name="Liu X."/>
            <person name="Yu X."/>
            <person name="Liu D.K."/>
            <person name="Tu X.D."/>
            <person name="Liu B."/>
            <person name="Hao Y."/>
            <person name="Liao X.Y."/>
            <person name="Jiang Y.T."/>
            <person name="Sun W.H."/>
            <person name="Chen J."/>
            <person name="Chen Y.Q."/>
            <person name="Ai Y."/>
            <person name="Zhai J.W."/>
            <person name="Wu S.S."/>
            <person name="Zhou Z."/>
            <person name="Hsiao Y.Y."/>
            <person name="Wu W.L."/>
            <person name="Chen Y.Y."/>
            <person name="Lin Y.F."/>
            <person name="Hsu J.L."/>
            <person name="Li C.Y."/>
            <person name="Wang Z.W."/>
            <person name="Zhao X."/>
            <person name="Zhong W.Y."/>
            <person name="Ma X.K."/>
            <person name="Ma L."/>
            <person name="Huang J."/>
            <person name="Chen G.Z."/>
            <person name="Huang M.Z."/>
            <person name="Huang L."/>
            <person name="Peng D.H."/>
            <person name="Luo Y.B."/>
            <person name="Zou S.Q."/>
            <person name="Chen S.P."/>
            <person name="Lan S."/>
            <person name="Tsai W.C."/>
            <person name="Van de Peer Y."/>
            <person name="Liu Z.J."/>
        </authorList>
    </citation>
    <scope>NUCLEOTIDE SEQUENCE [LARGE SCALE GENOMIC DNA]</scope>
    <source>
        <strain evidence="1">Lor288</strain>
    </source>
</reference>
<accession>A0ABR2LR91</accession>
<organism evidence="1 2">
    <name type="scientific">Platanthera guangdongensis</name>
    <dbReference type="NCBI Taxonomy" id="2320717"/>
    <lineage>
        <taxon>Eukaryota</taxon>
        <taxon>Viridiplantae</taxon>
        <taxon>Streptophyta</taxon>
        <taxon>Embryophyta</taxon>
        <taxon>Tracheophyta</taxon>
        <taxon>Spermatophyta</taxon>
        <taxon>Magnoliopsida</taxon>
        <taxon>Liliopsida</taxon>
        <taxon>Asparagales</taxon>
        <taxon>Orchidaceae</taxon>
        <taxon>Orchidoideae</taxon>
        <taxon>Orchideae</taxon>
        <taxon>Orchidinae</taxon>
        <taxon>Platanthera</taxon>
    </lineage>
</organism>
<keyword evidence="2" id="KW-1185">Reference proteome</keyword>
<evidence type="ECO:0000313" key="1">
    <source>
        <dbReference type="EMBL" id="KAK8948042.1"/>
    </source>
</evidence>
<dbReference type="EMBL" id="JBBWWR010000016">
    <property type="protein sequence ID" value="KAK8948042.1"/>
    <property type="molecule type" value="Genomic_DNA"/>
</dbReference>